<organism evidence="1">
    <name type="scientific">Anguilla anguilla</name>
    <name type="common">European freshwater eel</name>
    <name type="synonym">Muraena anguilla</name>
    <dbReference type="NCBI Taxonomy" id="7936"/>
    <lineage>
        <taxon>Eukaryota</taxon>
        <taxon>Metazoa</taxon>
        <taxon>Chordata</taxon>
        <taxon>Craniata</taxon>
        <taxon>Vertebrata</taxon>
        <taxon>Euteleostomi</taxon>
        <taxon>Actinopterygii</taxon>
        <taxon>Neopterygii</taxon>
        <taxon>Teleostei</taxon>
        <taxon>Anguilliformes</taxon>
        <taxon>Anguillidae</taxon>
        <taxon>Anguilla</taxon>
    </lineage>
</organism>
<sequence length="16" mass="1795">MSPHLTNGDKINKILN</sequence>
<accession>A0A0E9R6E9</accession>
<proteinExistence type="predicted"/>
<evidence type="ECO:0000313" key="1">
    <source>
        <dbReference type="EMBL" id="JAH23913.1"/>
    </source>
</evidence>
<protein>
    <submittedName>
        <fullName evidence="1">Uncharacterized protein</fullName>
    </submittedName>
</protein>
<dbReference type="EMBL" id="GBXM01084664">
    <property type="protein sequence ID" value="JAH23913.1"/>
    <property type="molecule type" value="Transcribed_RNA"/>
</dbReference>
<reference evidence="1" key="2">
    <citation type="journal article" date="2015" name="Fish Shellfish Immunol.">
        <title>Early steps in the European eel (Anguilla anguilla)-Vibrio vulnificus interaction in the gills: Role of the RtxA13 toxin.</title>
        <authorList>
            <person name="Callol A."/>
            <person name="Pajuelo D."/>
            <person name="Ebbesson L."/>
            <person name="Teles M."/>
            <person name="MacKenzie S."/>
            <person name="Amaro C."/>
        </authorList>
    </citation>
    <scope>NUCLEOTIDE SEQUENCE</scope>
</reference>
<dbReference type="AlphaFoldDB" id="A0A0E9R6E9"/>
<reference evidence="1" key="1">
    <citation type="submission" date="2014-11" db="EMBL/GenBank/DDBJ databases">
        <authorList>
            <person name="Amaro Gonzalez C."/>
        </authorList>
    </citation>
    <scope>NUCLEOTIDE SEQUENCE</scope>
</reference>
<name>A0A0E9R6E9_ANGAN</name>